<dbReference type="InterPro" id="IPR002686">
    <property type="entry name" value="Transposase_17"/>
</dbReference>
<evidence type="ECO:0000313" key="2">
    <source>
        <dbReference type="EMBL" id="XCH27066.1"/>
    </source>
</evidence>
<organism evidence="2">
    <name type="scientific">Dyadobacter sp. 676</name>
    <dbReference type="NCBI Taxonomy" id="3088362"/>
    <lineage>
        <taxon>Bacteria</taxon>
        <taxon>Pseudomonadati</taxon>
        <taxon>Bacteroidota</taxon>
        <taxon>Cytophagia</taxon>
        <taxon>Cytophagales</taxon>
        <taxon>Spirosomataceae</taxon>
        <taxon>Dyadobacter</taxon>
    </lineage>
</organism>
<dbReference type="RefSeq" id="WP_353722328.1">
    <property type="nucleotide sequence ID" value="NZ_CP159289.1"/>
</dbReference>
<dbReference type="EMBL" id="CP159289">
    <property type="protein sequence ID" value="XCH27066.1"/>
    <property type="molecule type" value="Genomic_DNA"/>
</dbReference>
<name>A0AAU8FU83_9BACT</name>
<protein>
    <submittedName>
        <fullName evidence="2">IS200/IS605 family transposase</fullName>
    </submittedName>
</protein>
<dbReference type="PANTHER" id="PTHR33360">
    <property type="entry name" value="TRANSPOSASE FOR INSERTION SEQUENCE ELEMENT IS200"/>
    <property type="match status" value="1"/>
</dbReference>
<dbReference type="AlphaFoldDB" id="A0AAU8FU83"/>
<dbReference type="InterPro" id="IPR036515">
    <property type="entry name" value="Transposase_17_sf"/>
</dbReference>
<dbReference type="NCBIfam" id="NF033573">
    <property type="entry name" value="transpos_IS200"/>
    <property type="match status" value="1"/>
</dbReference>
<dbReference type="GO" id="GO:0006313">
    <property type="term" value="P:DNA transposition"/>
    <property type="evidence" value="ECO:0007669"/>
    <property type="project" value="InterPro"/>
</dbReference>
<feature type="domain" description="Transposase IS200-like" evidence="1">
    <location>
        <begin position="3"/>
        <end position="117"/>
    </location>
</feature>
<dbReference type="GO" id="GO:0003677">
    <property type="term" value="F:DNA binding"/>
    <property type="evidence" value="ECO:0007669"/>
    <property type="project" value="InterPro"/>
</dbReference>
<reference evidence="2" key="1">
    <citation type="submission" date="2024-06" db="EMBL/GenBank/DDBJ databases">
        <title>Sequencing and assembly of the genome of Dyadobacter sp. strain 676, a symbiont of Cyamopsis tetragonoloba.</title>
        <authorList>
            <person name="Guro P."/>
            <person name="Sazanova A."/>
            <person name="Kuznetsova I."/>
            <person name="Belimov A."/>
            <person name="Safronova V."/>
        </authorList>
    </citation>
    <scope>NUCLEOTIDE SEQUENCE</scope>
    <source>
        <strain evidence="2">676</strain>
    </source>
</reference>
<dbReference type="SMART" id="SM01321">
    <property type="entry name" value="Y1_Tnp"/>
    <property type="match status" value="1"/>
</dbReference>
<dbReference type="GO" id="GO:0004803">
    <property type="term" value="F:transposase activity"/>
    <property type="evidence" value="ECO:0007669"/>
    <property type="project" value="InterPro"/>
</dbReference>
<sequence length="145" mass="17416">MSWTRVWIHVVFSTKYRAPVLRDDIRMKVFMHIKEYATKKGIELDVVNGYLDHAHCLVCLSREQTLGDVMKIIKGESSYWINKNKLTPEHFVWQDDYWAVSVSEKHVSHVRNYILRQEEHHRGKTFETEINRFMKKYGWTNTSKN</sequence>
<proteinExistence type="predicted"/>
<accession>A0AAU8FU83</accession>
<evidence type="ECO:0000259" key="1">
    <source>
        <dbReference type="SMART" id="SM01321"/>
    </source>
</evidence>
<dbReference type="Pfam" id="PF01797">
    <property type="entry name" value="Y1_Tnp"/>
    <property type="match status" value="1"/>
</dbReference>
<dbReference type="SUPFAM" id="SSF143422">
    <property type="entry name" value="Transposase IS200-like"/>
    <property type="match status" value="1"/>
</dbReference>
<dbReference type="PANTHER" id="PTHR33360:SF2">
    <property type="entry name" value="TRANSPOSASE FOR INSERTION SEQUENCE ELEMENT IS200"/>
    <property type="match status" value="1"/>
</dbReference>
<gene>
    <name evidence="2" type="primary">tnpA</name>
    <name evidence="2" type="ORF">ABV298_11950</name>
</gene>
<dbReference type="Gene3D" id="3.30.70.1290">
    <property type="entry name" value="Transposase IS200-like"/>
    <property type="match status" value="1"/>
</dbReference>